<dbReference type="RefSeq" id="WP_123286259.1">
    <property type="nucleotide sequence ID" value="NZ_JACIJB010000015.1"/>
</dbReference>
<keyword evidence="3" id="KW-1185">Reference proteome</keyword>
<accession>A0A7W9A5E9</accession>
<evidence type="ECO:0000259" key="1">
    <source>
        <dbReference type="Pfam" id="PF18480"/>
    </source>
</evidence>
<dbReference type="AlphaFoldDB" id="A0A7W9A5E9"/>
<evidence type="ECO:0000313" key="2">
    <source>
        <dbReference type="EMBL" id="MBB5661767.1"/>
    </source>
</evidence>
<evidence type="ECO:0000313" key="3">
    <source>
        <dbReference type="Proteomes" id="UP000548978"/>
    </source>
</evidence>
<gene>
    <name evidence="2" type="ORF">FHS65_002537</name>
</gene>
<dbReference type="OrthoDB" id="27473at2"/>
<reference evidence="2 3" key="1">
    <citation type="submission" date="2020-08" db="EMBL/GenBank/DDBJ databases">
        <title>Genomic Encyclopedia of Type Strains, Phase IV (KMG-IV): sequencing the most valuable type-strain genomes for metagenomic binning, comparative biology and taxonomic classification.</title>
        <authorList>
            <person name="Goeker M."/>
        </authorList>
    </citation>
    <scope>NUCLEOTIDE SEQUENCE [LARGE SCALE GENOMIC DNA]</scope>
    <source>
        <strain evidence="2 3">DSM 24448</strain>
    </source>
</reference>
<feature type="domain" description="DUF5615" evidence="1">
    <location>
        <begin position="1"/>
        <end position="108"/>
    </location>
</feature>
<comment type="caution">
    <text evidence="2">The sequence shown here is derived from an EMBL/GenBank/DDBJ whole genome shotgun (WGS) entry which is preliminary data.</text>
</comment>
<organism evidence="2 3">
    <name type="scientific">Brevundimonas halotolerans</name>
    <dbReference type="NCBI Taxonomy" id="69670"/>
    <lineage>
        <taxon>Bacteria</taxon>
        <taxon>Pseudomonadati</taxon>
        <taxon>Pseudomonadota</taxon>
        <taxon>Alphaproteobacteria</taxon>
        <taxon>Caulobacterales</taxon>
        <taxon>Caulobacteraceae</taxon>
        <taxon>Brevundimonas</taxon>
    </lineage>
</organism>
<dbReference type="InterPro" id="IPR041049">
    <property type="entry name" value="DUF5615"/>
</dbReference>
<protein>
    <submittedName>
        <fullName evidence="2">Putative nuclease of putative toxin-antitoxin system</fullName>
    </submittedName>
</protein>
<name>A0A7W9A5E9_9CAUL</name>
<proteinExistence type="predicted"/>
<dbReference type="Proteomes" id="UP000548978">
    <property type="component" value="Unassembled WGS sequence"/>
</dbReference>
<sequence length="110" mass="12203">MRLLFDQNLSHRLPSALLDIFPGSSQVRLVGLDQSDDTMIWEYAGKDGFCIVTLDADFAELSALKGSPPKVVWLRCGNRPTAYVENLIRNHVLPIRTMGLGDDIDCLEVG</sequence>
<dbReference type="EMBL" id="JACIJB010000015">
    <property type="protein sequence ID" value="MBB5661767.1"/>
    <property type="molecule type" value="Genomic_DNA"/>
</dbReference>
<dbReference type="Pfam" id="PF18480">
    <property type="entry name" value="DUF5615"/>
    <property type="match status" value="1"/>
</dbReference>